<organism evidence="4 5">
    <name type="scientific">Nonomuraea polychroma</name>
    <dbReference type="NCBI Taxonomy" id="46176"/>
    <lineage>
        <taxon>Bacteria</taxon>
        <taxon>Bacillati</taxon>
        <taxon>Actinomycetota</taxon>
        <taxon>Actinomycetes</taxon>
        <taxon>Streptosporangiales</taxon>
        <taxon>Streptosporangiaceae</taxon>
        <taxon>Nonomuraea</taxon>
    </lineage>
</organism>
<dbReference type="InterPro" id="IPR010095">
    <property type="entry name" value="Cas12f1-like_TNB"/>
</dbReference>
<keyword evidence="5" id="KW-1185">Reference proteome</keyword>
<feature type="domain" description="Cas12f1-like TNB" evidence="3">
    <location>
        <begin position="61"/>
        <end position="132"/>
    </location>
</feature>
<feature type="region of interest" description="Disordered" evidence="2">
    <location>
        <begin position="165"/>
        <end position="298"/>
    </location>
</feature>
<gene>
    <name evidence="4" type="ORF">EDD27_6648</name>
</gene>
<evidence type="ECO:0000256" key="2">
    <source>
        <dbReference type="SAM" id="MobiDB-lite"/>
    </source>
</evidence>
<proteinExistence type="predicted"/>
<evidence type="ECO:0000256" key="1">
    <source>
        <dbReference type="ARBA" id="ARBA00023125"/>
    </source>
</evidence>
<evidence type="ECO:0000313" key="5">
    <source>
        <dbReference type="Proteomes" id="UP000284824"/>
    </source>
</evidence>
<dbReference type="GO" id="GO:0003677">
    <property type="term" value="F:DNA binding"/>
    <property type="evidence" value="ECO:0007669"/>
    <property type="project" value="UniProtKB-KW"/>
</dbReference>
<dbReference type="Pfam" id="PF07282">
    <property type="entry name" value="Cas12f1-like_TNB"/>
    <property type="match status" value="1"/>
</dbReference>
<dbReference type="EMBL" id="SAUN01000001">
    <property type="protein sequence ID" value="RVX43936.1"/>
    <property type="molecule type" value="Genomic_DNA"/>
</dbReference>
<sequence>MCARIRNLNKALAWSAARWAVDQALALGATVIYLEDLATLEARGVRSGNAALSGQMRGAVVEAIRHLAARDGIAVVTVPARGTSRYCPRCGEGGSVLRHVPAPDRLGECGWKWAYCPACGLSCDRDHAAAERIAARGLLAQLHTCTDPVTGVRSIHKIVEGNVARALRRKRPTRAARRARRTRTDAHPRPQARSRNKDRPTPRRRQASRPATTSRKTSSRVPDRRTVPAPVPGSHGTGQRPAGQAPQAPRSPAGRTGPVRDPHHRTGFHRVAATPVLSLGAYADGPPRATPALIARNP</sequence>
<name>A0A438MDW3_9ACTN</name>
<reference evidence="4 5" key="1">
    <citation type="submission" date="2019-01" db="EMBL/GenBank/DDBJ databases">
        <title>Sequencing the genomes of 1000 actinobacteria strains.</title>
        <authorList>
            <person name="Klenk H.-P."/>
        </authorList>
    </citation>
    <scope>NUCLEOTIDE SEQUENCE [LARGE SCALE GENOMIC DNA]</scope>
    <source>
        <strain evidence="4 5">DSM 43925</strain>
    </source>
</reference>
<protein>
    <submittedName>
        <fullName evidence="4">Putative transposase-like DNA-binding protein</fullName>
    </submittedName>
</protein>
<comment type="caution">
    <text evidence="4">The sequence shown here is derived from an EMBL/GenBank/DDBJ whole genome shotgun (WGS) entry which is preliminary data.</text>
</comment>
<feature type="compositionally biased region" description="Basic residues" evidence="2">
    <location>
        <begin position="166"/>
        <end position="181"/>
    </location>
</feature>
<evidence type="ECO:0000259" key="3">
    <source>
        <dbReference type="Pfam" id="PF07282"/>
    </source>
</evidence>
<feature type="compositionally biased region" description="Polar residues" evidence="2">
    <location>
        <begin position="209"/>
        <end position="220"/>
    </location>
</feature>
<keyword evidence="1 4" id="KW-0238">DNA-binding</keyword>
<dbReference type="Proteomes" id="UP000284824">
    <property type="component" value="Unassembled WGS sequence"/>
</dbReference>
<accession>A0A438MDW3</accession>
<dbReference type="OrthoDB" id="3492526at2"/>
<evidence type="ECO:0000313" key="4">
    <source>
        <dbReference type="EMBL" id="RVX43936.1"/>
    </source>
</evidence>
<dbReference type="AlphaFoldDB" id="A0A438MDW3"/>